<dbReference type="WBParaSite" id="MCU_007191-RA">
    <property type="protein sequence ID" value="MCU_007191-RA"/>
    <property type="gene ID" value="MCU_007191"/>
</dbReference>
<proteinExistence type="predicted"/>
<reference evidence="1" key="1">
    <citation type="submission" date="2019-11" db="UniProtKB">
        <authorList>
            <consortium name="WormBaseParasite"/>
        </authorList>
    </citation>
    <scope>IDENTIFICATION</scope>
</reference>
<evidence type="ECO:0000313" key="1">
    <source>
        <dbReference type="WBParaSite" id="MCU_007191-RA"/>
    </source>
</evidence>
<organism evidence="1">
    <name type="scientific">Mesocestoides corti</name>
    <name type="common">Flatworm</name>
    <dbReference type="NCBI Taxonomy" id="53468"/>
    <lineage>
        <taxon>Eukaryota</taxon>
        <taxon>Metazoa</taxon>
        <taxon>Spiralia</taxon>
        <taxon>Lophotrochozoa</taxon>
        <taxon>Platyhelminthes</taxon>
        <taxon>Cestoda</taxon>
        <taxon>Eucestoda</taxon>
        <taxon>Cyclophyllidea</taxon>
        <taxon>Mesocestoididae</taxon>
        <taxon>Mesocestoides</taxon>
    </lineage>
</organism>
<sequence length="319" mass="34810">MCDIQGLPGTKMSPTHLICENIIPLGSLPVVSSCDMTEIHATVKKMVEQRKANGKESDSLSQSFSCFAFPLSDETTDFSVLDQRTGQVVQTFNYRNIYYYASVNLKKGHSFVVFTHLPPKPGPSTPPASTKSGYDCFVYHCPSSFEVSRITKCLFQISQRTADAKYPPALSSIPHWKAPVDSPNAPAQYAASLRLHIDIREDDSKSSLGSIAVPKEKPNLFKFRANLEKTLVIGVSRQGDCSDAPHLGVVSCLEIGLAFGRYVSDGDVTTLVTNPAKLSTDDANNLIPGASFVVKTAWSPKEPQFELLNTVTDRGKSLT</sequence>
<accession>A0A5K3FEH7</accession>
<dbReference type="AlphaFoldDB" id="A0A5K3FEH7"/>
<dbReference type="InterPro" id="IPR011993">
    <property type="entry name" value="PH-like_dom_sf"/>
</dbReference>
<dbReference type="Gene3D" id="2.30.29.30">
    <property type="entry name" value="Pleckstrin-homology domain (PH domain)/Phosphotyrosine-binding domain (PTB)"/>
    <property type="match status" value="1"/>
</dbReference>
<name>A0A5K3FEH7_MESCO</name>
<dbReference type="CDD" id="cd00934">
    <property type="entry name" value="PTB"/>
    <property type="match status" value="1"/>
</dbReference>
<protein>
    <submittedName>
        <fullName evidence="1">Calpain_III domain-containing protein</fullName>
    </submittedName>
</protein>